<sequence>MELVNIIGDGTTAHMLALLTGLFETELPESRRFPDNRFRPVEEASQGVLKGEIANETTVDTFPWVWDRYSRLAGYATHYIEDEPHWGSFQYRLRGFGAAREPVTSYGRPCLVQAISDVKKYPRTLGCIYSRCFYFHLYLVRLFALFRGLLLLFFSYLFPFTHP</sequence>
<accession>A0A3S5A7D1</accession>
<dbReference type="Proteomes" id="UP000784294">
    <property type="component" value="Unassembled WGS sequence"/>
</dbReference>
<evidence type="ECO:0000256" key="1">
    <source>
        <dbReference type="SAM" id="Phobius"/>
    </source>
</evidence>
<dbReference type="OrthoDB" id="413313at2759"/>
<evidence type="ECO:0000313" key="2">
    <source>
        <dbReference type="EMBL" id="VEL21921.1"/>
    </source>
</evidence>
<dbReference type="AlphaFoldDB" id="A0A3S5A7D1"/>
<dbReference type="PANTHER" id="PTHR10974">
    <property type="entry name" value="FI08016P-RELATED"/>
    <property type="match status" value="1"/>
</dbReference>
<comment type="caution">
    <text evidence="2">The sequence shown here is derived from an EMBL/GenBank/DDBJ whole genome shotgun (WGS) entry which is preliminary data.</text>
</comment>
<dbReference type="PANTHER" id="PTHR10974:SF1">
    <property type="entry name" value="FI08016P-RELATED"/>
    <property type="match status" value="1"/>
</dbReference>
<dbReference type="Pfam" id="PF02995">
    <property type="entry name" value="DUF229"/>
    <property type="match status" value="1"/>
</dbReference>
<proteinExistence type="predicted"/>
<keyword evidence="3" id="KW-1185">Reference proteome</keyword>
<gene>
    <name evidence="2" type="ORF">PXEA_LOCUS15361</name>
</gene>
<dbReference type="EMBL" id="CAAALY010053793">
    <property type="protein sequence ID" value="VEL21921.1"/>
    <property type="molecule type" value="Genomic_DNA"/>
</dbReference>
<dbReference type="GO" id="GO:0005615">
    <property type="term" value="C:extracellular space"/>
    <property type="evidence" value="ECO:0007669"/>
    <property type="project" value="TreeGrafter"/>
</dbReference>
<feature type="transmembrane region" description="Helical" evidence="1">
    <location>
        <begin position="138"/>
        <end position="158"/>
    </location>
</feature>
<keyword evidence="1" id="KW-0812">Transmembrane</keyword>
<evidence type="ECO:0000313" key="3">
    <source>
        <dbReference type="Proteomes" id="UP000784294"/>
    </source>
</evidence>
<organism evidence="2 3">
    <name type="scientific">Protopolystoma xenopodis</name>
    <dbReference type="NCBI Taxonomy" id="117903"/>
    <lineage>
        <taxon>Eukaryota</taxon>
        <taxon>Metazoa</taxon>
        <taxon>Spiralia</taxon>
        <taxon>Lophotrochozoa</taxon>
        <taxon>Platyhelminthes</taxon>
        <taxon>Monogenea</taxon>
        <taxon>Polyopisthocotylea</taxon>
        <taxon>Polystomatidea</taxon>
        <taxon>Polystomatidae</taxon>
        <taxon>Protopolystoma</taxon>
    </lineage>
</organism>
<keyword evidence="1" id="KW-1133">Transmembrane helix</keyword>
<dbReference type="InterPro" id="IPR004245">
    <property type="entry name" value="DUF229"/>
</dbReference>
<protein>
    <submittedName>
        <fullName evidence="2">Uncharacterized protein</fullName>
    </submittedName>
</protein>
<name>A0A3S5A7D1_9PLAT</name>
<keyword evidence="1" id="KW-0472">Membrane</keyword>
<reference evidence="2" key="1">
    <citation type="submission" date="2018-11" db="EMBL/GenBank/DDBJ databases">
        <authorList>
            <consortium name="Pathogen Informatics"/>
        </authorList>
    </citation>
    <scope>NUCLEOTIDE SEQUENCE</scope>
</reference>